<dbReference type="GO" id="GO:0005506">
    <property type="term" value="F:iron ion binding"/>
    <property type="evidence" value="ECO:0007669"/>
    <property type="project" value="InterPro"/>
</dbReference>
<gene>
    <name evidence="12" type="ORF">Pyn_32570</name>
</gene>
<sequence length="502" mass="57053">MEQGIFFYTTSLSFTFIIIFTFQFFLKTKRRRYTNLPPNPFSLPILGHLHLLKAPVHRTFHRLSQKHGPIFSLWFGSQRVVIVSSPSAVQECFTRNDIVLANRPSLLLFKHIGYNSTTISTSPYGDHWRNLRRIGAIEIFSSARLNTFANTRKDEVKHLICKLAQNSMHEFEKVELKSMFTELTFNIIMKMVAGKRYYGDDVSVDKEEAKQFRQIMREVFAHSGAVNPADFLPILNWIGSNAYEKRVMKLAKRTDSFLQGLIDEQRSKGKNGTMIDHLLSLQDSQPDYYTDQLIKGFILDMVLAGTDTSAVTLDWAISNLFNHPDVLKRARAELDAQLGQEHLVDEHDISKLPYLQSIISETLRLYPAAPILLPHFSSDDCTIGGYNVPRGTMVLVNAWAIHRDPKLWDDPESFIPERFGSGDDLSSQLMPFGSGRRSCPGSGLAQRTVGLTLGSLIQCFDWVRVSEKEIDMTEGKGFTMPKVMPLEVMCKARPIINKVLIV</sequence>
<dbReference type="Proteomes" id="UP000250321">
    <property type="component" value="Unassembled WGS sequence"/>
</dbReference>
<comment type="similarity">
    <text evidence="2 10">Belongs to the cytochrome P450 family.</text>
</comment>
<evidence type="ECO:0000256" key="7">
    <source>
        <dbReference type="ARBA" id="ARBA00023033"/>
    </source>
</evidence>
<proteinExistence type="inferred from homology"/>
<dbReference type="Gene3D" id="1.10.630.10">
    <property type="entry name" value="Cytochrome P450"/>
    <property type="match status" value="1"/>
</dbReference>
<evidence type="ECO:0000313" key="13">
    <source>
        <dbReference type="Proteomes" id="UP000250321"/>
    </source>
</evidence>
<dbReference type="InterPro" id="IPR017972">
    <property type="entry name" value="Cyt_P450_CS"/>
</dbReference>
<dbReference type="PRINTS" id="PR00463">
    <property type="entry name" value="EP450I"/>
</dbReference>
<dbReference type="GO" id="GO:0020037">
    <property type="term" value="F:heme binding"/>
    <property type="evidence" value="ECO:0007669"/>
    <property type="project" value="InterPro"/>
</dbReference>
<feature type="binding site" description="axial binding residue" evidence="9">
    <location>
        <position position="439"/>
    </location>
    <ligand>
        <name>heme</name>
        <dbReference type="ChEBI" id="CHEBI:30413"/>
    </ligand>
    <ligandPart>
        <name>Fe</name>
        <dbReference type="ChEBI" id="CHEBI:18248"/>
    </ligandPart>
</feature>
<keyword evidence="13" id="KW-1185">Reference proteome</keyword>
<feature type="transmembrane region" description="Helical" evidence="11">
    <location>
        <begin position="6"/>
        <end position="26"/>
    </location>
</feature>
<dbReference type="PANTHER" id="PTHR47947">
    <property type="entry name" value="CYTOCHROME P450 82C3-RELATED"/>
    <property type="match status" value="1"/>
</dbReference>
<dbReference type="InterPro" id="IPR050651">
    <property type="entry name" value="Plant_Cytochrome_P450_Monoox"/>
</dbReference>
<evidence type="ECO:0000256" key="5">
    <source>
        <dbReference type="ARBA" id="ARBA00023002"/>
    </source>
</evidence>
<reference evidence="12 13" key="1">
    <citation type="submission" date="2018-02" db="EMBL/GenBank/DDBJ databases">
        <title>Draft genome of wild Prunus yedoensis var. nudiflora.</title>
        <authorList>
            <person name="Baek S."/>
            <person name="Kim J.-H."/>
            <person name="Choi K."/>
            <person name="Kim G.-B."/>
            <person name="Cho A."/>
            <person name="Jang H."/>
            <person name="Shin C.-H."/>
            <person name="Yu H.-J."/>
            <person name="Mun J.-H."/>
        </authorList>
    </citation>
    <scope>NUCLEOTIDE SEQUENCE [LARGE SCALE GENOMIC DNA]</scope>
    <source>
        <strain evidence="13">cv. Jeju island</strain>
        <tissue evidence="12">Leaf</tissue>
    </source>
</reference>
<evidence type="ECO:0000256" key="6">
    <source>
        <dbReference type="ARBA" id="ARBA00023004"/>
    </source>
</evidence>
<keyword evidence="4 9" id="KW-0479">Metal-binding</keyword>
<dbReference type="PROSITE" id="PS00086">
    <property type="entry name" value="CYTOCHROME_P450"/>
    <property type="match status" value="1"/>
</dbReference>
<dbReference type="GO" id="GO:0016705">
    <property type="term" value="F:oxidoreductase activity, acting on paired donors, with incorporation or reduction of molecular oxygen"/>
    <property type="evidence" value="ECO:0007669"/>
    <property type="project" value="InterPro"/>
</dbReference>
<keyword evidence="11" id="KW-1133">Transmembrane helix</keyword>
<evidence type="ECO:0000256" key="3">
    <source>
        <dbReference type="ARBA" id="ARBA00022617"/>
    </source>
</evidence>
<dbReference type="Pfam" id="PF00067">
    <property type="entry name" value="p450"/>
    <property type="match status" value="1"/>
</dbReference>
<comment type="cofactor">
    <cofactor evidence="9">
        <name>heme</name>
        <dbReference type="ChEBI" id="CHEBI:30413"/>
    </cofactor>
</comment>
<dbReference type="EMBL" id="PJQY01000253">
    <property type="protein sequence ID" value="PQQ14631.1"/>
    <property type="molecule type" value="Genomic_DNA"/>
</dbReference>
<evidence type="ECO:0000256" key="9">
    <source>
        <dbReference type="PIRSR" id="PIRSR602401-1"/>
    </source>
</evidence>
<evidence type="ECO:0000256" key="2">
    <source>
        <dbReference type="ARBA" id="ARBA00010617"/>
    </source>
</evidence>
<comment type="subcellular location">
    <subcellularLocation>
        <location evidence="1">Membrane</location>
    </subcellularLocation>
</comment>
<evidence type="ECO:0000256" key="1">
    <source>
        <dbReference type="ARBA" id="ARBA00004370"/>
    </source>
</evidence>
<dbReference type="PANTHER" id="PTHR47947:SF24">
    <property type="entry name" value="ISOFLAVONE 2'-HYDROXYLASE-LIKE"/>
    <property type="match status" value="1"/>
</dbReference>
<keyword evidence="5 10" id="KW-0560">Oxidoreductase</keyword>
<evidence type="ECO:0000256" key="11">
    <source>
        <dbReference type="SAM" id="Phobius"/>
    </source>
</evidence>
<name>A0A314ZCU1_PRUYE</name>
<comment type="caution">
    <text evidence="12">The sequence shown here is derived from an EMBL/GenBank/DDBJ whole genome shotgun (WGS) entry which is preliminary data.</text>
</comment>
<dbReference type="AlphaFoldDB" id="A0A314ZCU1"/>
<dbReference type="CDD" id="cd20653">
    <property type="entry name" value="CYP81"/>
    <property type="match status" value="1"/>
</dbReference>
<organism evidence="12 13">
    <name type="scientific">Prunus yedoensis var. nudiflora</name>
    <dbReference type="NCBI Taxonomy" id="2094558"/>
    <lineage>
        <taxon>Eukaryota</taxon>
        <taxon>Viridiplantae</taxon>
        <taxon>Streptophyta</taxon>
        <taxon>Embryophyta</taxon>
        <taxon>Tracheophyta</taxon>
        <taxon>Spermatophyta</taxon>
        <taxon>Magnoliopsida</taxon>
        <taxon>eudicotyledons</taxon>
        <taxon>Gunneridae</taxon>
        <taxon>Pentapetalae</taxon>
        <taxon>rosids</taxon>
        <taxon>fabids</taxon>
        <taxon>Rosales</taxon>
        <taxon>Rosaceae</taxon>
        <taxon>Amygdaloideae</taxon>
        <taxon>Amygdaleae</taxon>
        <taxon>Prunus</taxon>
    </lineage>
</organism>
<dbReference type="PRINTS" id="PR00385">
    <property type="entry name" value="P450"/>
</dbReference>
<dbReference type="OrthoDB" id="1055148at2759"/>
<dbReference type="GO" id="GO:0004497">
    <property type="term" value="F:monooxygenase activity"/>
    <property type="evidence" value="ECO:0007669"/>
    <property type="project" value="UniProtKB-KW"/>
</dbReference>
<protein>
    <submittedName>
        <fullName evidence="12">Cytochrome P450 81E8-like</fullName>
    </submittedName>
</protein>
<accession>A0A314ZCU1</accession>
<keyword evidence="3 9" id="KW-0349">Heme</keyword>
<keyword evidence="6 9" id="KW-0408">Iron</keyword>
<evidence type="ECO:0000256" key="8">
    <source>
        <dbReference type="ARBA" id="ARBA00023136"/>
    </source>
</evidence>
<keyword evidence="8 11" id="KW-0472">Membrane</keyword>
<dbReference type="SUPFAM" id="SSF48264">
    <property type="entry name" value="Cytochrome P450"/>
    <property type="match status" value="1"/>
</dbReference>
<dbReference type="InterPro" id="IPR036396">
    <property type="entry name" value="Cyt_P450_sf"/>
</dbReference>
<dbReference type="InterPro" id="IPR001128">
    <property type="entry name" value="Cyt_P450"/>
</dbReference>
<evidence type="ECO:0000256" key="4">
    <source>
        <dbReference type="ARBA" id="ARBA00022723"/>
    </source>
</evidence>
<keyword evidence="7 10" id="KW-0503">Monooxygenase</keyword>
<evidence type="ECO:0000313" key="12">
    <source>
        <dbReference type="EMBL" id="PQQ14631.1"/>
    </source>
</evidence>
<keyword evidence="11" id="KW-0812">Transmembrane</keyword>
<dbReference type="STRING" id="2094558.A0A314ZCU1"/>
<dbReference type="GO" id="GO:0016020">
    <property type="term" value="C:membrane"/>
    <property type="evidence" value="ECO:0007669"/>
    <property type="project" value="UniProtKB-SubCell"/>
</dbReference>
<dbReference type="InterPro" id="IPR002401">
    <property type="entry name" value="Cyt_P450_E_grp-I"/>
</dbReference>
<dbReference type="FunFam" id="1.10.630.10:FF:000023">
    <property type="entry name" value="Cytochrome P450 family protein"/>
    <property type="match status" value="1"/>
</dbReference>
<evidence type="ECO:0000256" key="10">
    <source>
        <dbReference type="RuleBase" id="RU000461"/>
    </source>
</evidence>